<proteinExistence type="predicted"/>
<reference evidence="2 3" key="1">
    <citation type="journal article" date="2016" name="Nat. Commun.">
        <title>Thousands of microbial genomes shed light on interconnected biogeochemical processes in an aquifer system.</title>
        <authorList>
            <person name="Anantharaman K."/>
            <person name="Brown C.T."/>
            <person name="Hug L.A."/>
            <person name="Sharon I."/>
            <person name="Castelle C.J."/>
            <person name="Probst A.J."/>
            <person name="Thomas B.C."/>
            <person name="Singh A."/>
            <person name="Wilkins M.J."/>
            <person name="Karaoz U."/>
            <person name="Brodie E.L."/>
            <person name="Williams K.H."/>
            <person name="Hubbard S.S."/>
            <person name="Banfield J.F."/>
        </authorList>
    </citation>
    <scope>NUCLEOTIDE SEQUENCE [LARGE SCALE GENOMIC DNA]</scope>
</reference>
<dbReference type="CDD" id="cd03801">
    <property type="entry name" value="GT4_PimA-like"/>
    <property type="match status" value="1"/>
</dbReference>
<sequence>MKILIATGIFPPDVGGPAKYAENLHKEFQSRSFEIKVLAYKLEKKLPPVIRHIFYFLRVIMSLPKTDFIIALDVFSTGFPAVLAAKIFNKKIILRVGGDFLWETYVEKTGKMITLKDFYEKMPALPLKHKIIFSFQEFTLLNSSAIVFNSLWQKDFFEKVYGLNPKKTFVVENFYGEKTESYEPREKNFLFAGRKIKFKNINLIKEIFDEFKKQGESIVLEIIDNLSQDELKQKISHSYALIVPSIGDFAPNFIMEGLSANKPFILTKNCGLVEKLKNIGVFIDPFDEADIKSKILFLANEENYNEYKEKVADFNFTHSWSDIADEFLNIYKKL</sequence>
<dbReference type="PANTHER" id="PTHR46401">
    <property type="entry name" value="GLYCOSYLTRANSFERASE WBBK-RELATED"/>
    <property type="match status" value="1"/>
</dbReference>
<dbReference type="Proteomes" id="UP000176787">
    <property type="component" value="Unassembled WGS sequence"/>
</dbReference>
<protein>
    <recommendedName>
        <fullName evidence="4">Glycosyl transferase family 1 domain-containing protein</fullName>
    </recommendedName>
</protein>
<keyword evidence="1" id="KW-0808">Transferase</keyword>
<dbReference type="PANTHER" id="PTHR46401:SF2">
    <property type="entry name" value="GLYCOSYLTRANSFERASE WBBK-RELATED"/>
    <property type="match status" value="1"/>
</dbReference>
<dbReference type="Gene3D" id="3.40.50.2000">
    <property type="entry name" value="Glycogen Phosphorylase B"/>
    <property type="match status" value="2"/>
</dbReference>
<dbReference type="SUPFAM" id="SSF53756">
    <property type="entry name" value="UDP-Glycosyltransferase/glycogen phosphorylase"/>
    <property type="match status" value="1"/>
</dbReference>
<evidence type="ECO:0000313" key="2">
    <source>
        <dbReference type="EMBL" id="OGZ31772.1"/>
    </source>
</evidence>
<dbReference type="GO" id="GO:0016757">
    <property type="term" value="F:glycosyltransferase activity"/>
    <property type="evidence" value="ECO:0007669"/>
    <property type="project" value="TreeGrafter"/>
</dbReference>
<accession>A0A1G2F1Y1</accession>
<name>A0A1G2F1Y1_9BACT</name>
<dbReference type="AlphaFoldDB" id="A0A1G2F1Y1"/>
<evidence type="ECO:0000256" key="1">
    <source>
        <dbReference type="ARBA" id="ARBA00022679"/>
    </source>
</evidence>
<gene>
    <name evidence="2" type="ORF">A3H02_01770</name>
</gene>
<organism evidence="2 3">
    <name type="scientific">Candidatus Niyogibacteria bacterium RIFCSPLOWO2_12_FULL_41_13</name>
    <dbReference type="NCBI Taxonomy" id="1801726"/>
    <lineage>
        <taxon>Bacteria</taxon>
        <taxon>Candidatus Niyogiibacteriota</taxon>
    </lineage>
</organism>
<dbReference type="EMBL" id="MHMS01000022">
    <property type="protein sequence ID" value="OGZ31772.1"/>
    <property type="molecule type" value="Genomic_DNA"/>
</dbReference>
<comment type="caution">
    <text evidence="2">The sequence shown here is derived from an EMBL/GenBank/DDBJ whole genome shotgun (WGS) entry which is preliminary data.</text>
</comment>
<evidence type="ECO:0000313" key="3">
    <source>
        <dbReference type="Proteomes" id="UP000176787"/>
    </source>
</evidence>
<evidence type="ECO:0008006" key="4">
    <source>
        <dbReference type="Google" id="ProtNLM"/>
    </source>
</evidence>
<dbReference type="STRING" id="1801726.A3H02_01770"/>